<evidence type="ECO:0000256" key="1">
    <source>
        <dbReference type="SAM" id="MobiDB-lite"/>
    </source>
</evidence>
<reference evidence="3 4" key="1">
    <citation type="submission" date="2019-04" db="EMBL/GenBank/DDBJ databases">
        <title>Friends and foes A comparative genomics study of 23 Aspergillus species from section Flavi.</title>
        <authorList>
            <consortium name="DOE Joint Genome Institute"/>
            <person name="Kjaerbolling I."/>
            <person name="Vesth T."/>
            <person name="Frisvad J.C."/>
            <person name="Nybo J.L."/>
            <person name="Theobald S."/>
            <person name="Kildgaard S."/>
            <person name="Isbrandt T."/>
            <person name="Kuo A."/>
            <person name="Sato A."/>
            <person name="Lyhne E.K."/>
            <person name="Kogle M.E."/>
            <person name="Wiebenga A."/>
            <person name="Kun R.S."/>
            <person name="Lubbers R.J."/>
            <person name="Makela M.R."/>
            <person name="Barry K."/>
            <person name="Chovatia M."/>
            <person name="Clum A."/>
            <person name="Daum C."/>
            <person name="Haridas S."/>
            <person name="He G."/>
            <person name="LaButti K."/>
            <person name="Lipzen A."/>
            <person name="Mondo S."/>
            <person name="Riley R."/>
            <person name="Salamov A."/>
            <person name="Simmons B.A."/>
            <person name="Magnuson J.K."/>
            <person name="Henrissat B."/>
            <person name="Mortensen U.H."/>
            <person name="Larsen T.O."/>
            <person name="Devries R.P."/>
            <person name="Grigoriev I.V."/>
            <person name="Machida M."/>
            <person name="Baker S.E."/>
            <person name="Andersen M.R."/>
        </authorList>
    </citation>
    <scope>NUCLEOTIDE SEQUENCE [LARGE SCALE GENOMIC DNA]</scope>
    <source>
        <strain evidence="3 4">CBS 117626</strain>
    </source>
</reference>
<evidence type="ECO:0000313" key="3">
    <source>
        <dbReference type="EMBL" id="KAE8160475.1"/>
    </source>
</evidence>
<keyword evidence="2" id="KW-0732">Signal</keyword>
<feature type="compositionally biased region" description="Acidic residues" evidence="1">
    <location>
        <begin position="126"/>
        <end position="138"/>
    </location>
</feature>
<feature type="chain" id="PRO_5024948757" evidence="2">
    <location>
        <begin position="21"/>
        <end position="259"/>
    </location>
</feature>
<evidence type="ECO:0000256" key="2">
    <source>
        <dbReference type="SAM" id="SignalP"/>
    </source>
</evidence>
<sequence length="259" mass="29122">MKASTVLLCVFAAFVAATEGDPTVVDSNPTPTQAQRTVAPTRPITFSDLTQEEAQFVYQYMKEHLHPPVAGTEMPGGWKWPAKRDNSSQPGSEFDPELSKLMHKIDTLPKPQGKINHYIGEKLEDKDDSNEDEDDIADDKDIYPASPLEKRKQNPCKRGCRADFHCCPGDRCFYGVCLGPQKPPRDAKREIYERYAPADETTKSGEDDENVDGTRFEGERDDRCARHCENDSACCKSDKCVMGNEVVDSLPELEKDDWK</sequence>
<feature type="signal peptide" evidence="2">
    <location>
        <begin position="1"/>
        <end position="20"/>
    </location>
</feature>
<name>A0A5N6UPA6_ASPTM</name>
<proteinExistence type="predicted"/>
<gene>
    <name evidence="3" type="ORF">BDV40DRAFT_302287</name>
</gene>
<feature type="region of interest" description="Disordered" evidence="1">
    <location>
        <begin position="194"/>
        <end position="216"/>
    </location>
</feature>
<evidence type="ECO:0000313" key="4">
    <source>
        <dbReference type="Proteomes" id="UP000326950"/>
    </source>
</evidence>
<protein>
    <submittedName>
        <fullName evidence="3">Uncharacterized protein</fullName>
    </submittedName>
</protein>
<feature type="compositionally biased region" description="Basic and acidic residues" evidence="1">
    <location>
        <begin position="194"/>
        <end position="205"/>
    </location>
</feature>
<dbReference type="OrthoDB" id="4458586at2759"/>
<keyword evidence="4" id="KW-1185">Reference proteome</keyword>
<feature type="region of interest" description="Disordered" evidence="1">
    <location>
        <begin position="120"/>
        <end position="152"/>
    </location>
</feature>
<organism evidence="3 4">
    <name type="scientific">Aspergillus tamarii</name>
    <dbReference type="NCBI Taxonomy" id="41984"/>
    <lineage>
        <taxon>Eukaryota</taxon>
        <taxon>Fungi</taxon>
        <taxon>Dikarya</taxon>
        <taxon>Ascomycota</taxon>
        <taxon>Pezizomycotina</taxon>
        <taxon>Eurotiomycetes</taxon>
        <taxon>Eurotiomycetidae</taxon>
        <taxon>Eurotiales</taxon>
        <taxon>Aspergillaceae</taxon>
        <taxon>Aspergillus</taxon>
        <taxon>Aspergillus subgen. Circumdati</taxon>
    </lineage>
</organism>
<dbReference type="AlphaFoldDB" id="A0A5N6UPA6"/>
<dbReference type="EMBL" id="ML738657">
    <property type="protein sequence ID" value="KAE8160475.1"/>
    <property type="molecule type" value="Genomic_DNA"/>
</dbReference>
<accession>A0A5N6UPA6</accession>
<dbReference type="Proteomes" id="UP000326950">
    <property type="component" value="Unassembled WGS sequence"/>
</dbReference>